<dbReference type="RefSeq" id="WP_172156088.1">
    <property type="nucleotide sequence ID" value="NZ_JABJWC010000010.1"/>
</dbReference>
<name>A0ABX2ADS8_9PROT</name>
<feature type="compositionally biased region" description="Basic and acidic residues" evidence="1">
    <location>
        <begin position="63"/>
        <end position="78"/>
    </location>
</feature>
<evidence type="ECO:0000256" key="1">
    <source>
        <dbReference type="SAM" id="MobiDB-lite"/>
    </source>
</evidence>
<feature type="region of interest" description="Disordered" evidence="1">
    <location>
        <begin position="49"/>
        <end position="78"/>
    </location>
</feature>
<reference evidence="2 3" key="1">
    <citation type="journal article" date="2020" name="Microorganisms">
        <title>Description of Komagataeibacter melaceti sp. nov. and Komagataeibacter melomenusus sp. nov. Isolated from Apple Cider Vinegar.</title>
        <authorList>
            <person name="Maric L."/>
            <person name="Cleenwerck I."/>
            <person name="Accetto T."/>
            <person name="Vandamme P."/>
            <person name="Trcek J."/>
        </authorList>
    </citation>
    <scope>NUCLEOTIDE SEQUENCE [LARGE SCALE GENOMIC DNA]</scope>
    <source>
        <strain evidence="2 3">AV436</strain>
    </source>
</reference>
<keyword evidence="3" id="KW-1185">Reference proteome</keyword>
<accession>A0ABX2ADS8</accession>
<dbReference type="Proteomes" id="UP000623090">
    <property type="component" value="Unassembled WGS sequence"/>
</dbReference>
<comment type="caution">
    <text evidence="2">The sequence shown here is derived from an EMBL/GenBank/DDBJ whole genome shotgun (WGS) entry which is preliminary data.</text>
</comment>
<dbReference type="EMBL" id="JABJWC010000010">
    <property type="protein sequence ID" value="NPC65961.1"/>
    <property type="molecule type" value="Genomic_DNA"/>
</dbReference>
<sequence>MMIPANECERKGDAWMAKALNPSKNAHERLKAAKAAMFAYEDARKLFPAGSEDSDRARKKGYRAHDMANRPVDEWASE</sequence>
<organism evidence="2 3">
    <name type="scientific">Komagataeibacter melomenusus</name>
    <dbReference type="NCBI Taxonomy" id="2766578"/>
    <lineage>
        <taxon>Bacteria</taxon>
        <taxon>Pseudomonadati</taxon>
        <taxon>Pseudomonadota</taxon>
        <taxon>Alphaproteobacteria</taxon>
        <taxon>Acetobacterales</taxon>
        <taxon>Acetobacteraceae</taxon>
        <taxon>Komagataeibacter</taxon>
    </lineage>
</organism>
<gene>
    <name evidence="2" type="ORF">HNW77_06070</name>
</gene>
<evidence type="ECO:0000313" key="3">
    <source>
        <dbReference type="Proteomes" id="UP000623090"/>
    </source>
</evidence>
<protein>
    <submittedName>
        <fullName evidence="2">Uncharacterized protein</fullName>
    </submittedName>
</protein>
<evidence type="ECO:0000313" key="2">
    <source>
        <dbReference type="EMBL" id="NPC65961.1"/>
    </source>
</evidence>
<proteinExistence type="predicted"/>